<reference evidence="3 4" key="1">
    <citation type="journal article" date="2015" name="Stand. Genomic Sci.">
        <title>Genomic Encyclopedia of Bacterial and Archaeal Type Strains, Phase III: the genomes of soil and plant-associated and newly described type strains.</title>
        <authorList>
            <person name="Whitman W.B."/>
            <person name="Woyke T."/>
            <person name="Klenk H.P."/>
            <person name="Zhou Y."/>
            <person name="Lilburn T.G."/>
            <person name="Beck B.J."/>
            <person name="De Vos P."/>
            <person name="Vandamme P."/>
            <person name="Eisen J.A."/>
            <person name="Garrity G."/>
            <person name="Hugenholtz P."/>
            <person name="Kyrpides N.C."/>
        </authorList>
    </citation>
    <scope>NUCLEOTIDE SEQUENCE [LARGE SCALE GENOMIC DNA]</scope>
    <source>
        <strain evidence="3 4">RF6</strain>
    </source>
</reference>
<feature type="region of interest" description="Disordered" evidence="1">
    <location>
        <begin position="253"/>
        <end position="297"/>
    </location>
</feature>
<evidence type="ECO:0000256" key="1">
    <source>
        <dbReference type="SAM" id="MobiDB-lite"/>
    </source>
</evidence>
<name>A0A4Q7TT20_9MICO</name>
<proteinExistence type="predicted"/>
<keyword evidence="2" id="KW-0732">Signal</keyword>
<keyword evidence="4" id="KW-1185">Reference proteome</keyword>
<dbReference type="OrthoDB" id="60524at2"/>
<evidence type="ECO:0000256" key="2">
    <source>
        <dbReference type="SAM" id="SignalP"/>
    </source>
</evidence>
<dbReference type="EMBL" id="SHKI01000006">
    <property type="protein sequence ID" value="RZT62702.1"/>
    <property type="molecule type" value="Genomic_DNA"/>
</dbReference>
<feature type="compositionally biased region" description="Low complexity" evidence="1">
    <location>
        <begin position="253"/>
        <end position="283"/>
    </location>
</feature>
<protein>
    <recommendedName>
        <fullName evidence="5">ABC transporter</fullName>
    </recommendedName>
</protein>
<organism evidence="3 4">
    <name type="scientific">Leucobacter luti</name>
    <dbReference type="NCBI Taxonomy" id="340320"/>
    <lineage>
        <taxon>Bacteria</taxon>
        <taxon>Bacillati</taxon>
        <taxon>Actinomycetota</taxon>
        <taxon>Actinomycetes</taxon>
        <taxon>Micrococcales</taxon>
        <taxon>Microbacteriaceae</taxon>
        <taxon>Leucobacter</taxon>
    </lineage>
</organism>
<feature type="signal peptide" evidence="2">
    <location>
        <begin position="1"/>
        <end position="20"/>
    </location>
</feature>
<evidence type="ECO:0000313" key="3">
    <source>
        <dbReference type="EMBL" id="RZT62702.1"/>
    </source>
</evidence>
<dbReference type="RefSeq" id="WP_157993042.1">
    <property type="nucleotide sequence ID" value="NZ_QYAG01000002.1"/>
</dbReference>
<evidence type="ECO:0000313" key="4">
    <source>
        <dbReference type="Proteomes" id="UP000291832"/>
    </source>
</evidence>
<sequence length="441" mass="43772">MTARRSLAAIPTLLLTLALAACTAAAPPPSADTAPPTAAGHGAVAGAAQVAEPPLALLSVAADGRAGVLDLLDGTAAELGRIAPPTAVASDGRFGFFSTEQGVAVIDSGRWTWDHVDHFHYYLAEPRIVGTLPGAGPATVATGMLATAGGTGVFFAGSGEAVLLDNAALADGRITERFRIATDTGAGLIAPLGDGAVVADGHEIVRYSAAGAMQGTATPCTAPAGAITTRVALVIGCAEGAVFATAPGAGAATGTDAAAGTDATAGTDADAGTDAGTDTDPGAVPATTVPGFETVPYPAGGGADRALSLDGRKGRPTVAGRTGGPGFWLLDTRARAWQFVPTTAVLERVVAVDDEAGHVVALDRDGRVRVFVAETGAEVGTTEPLVPTITDAVSLTVDSQRAYVNDPAGGVVHEIAYSGEARLARTLDTATTPDLIAEVGR</sequence>
<comment type="caution">
    <text evidence="3">The sequence shown here is derived from an EMBL/GenBank/DDBJ whole genome shotgun (WGS) entry which is preliminary data.</text>
</comment>
<accession>A0A4Q7TT20</accession>
<feature type="chain" id="PRO_5038634623" description="ABC transporter" evidence="2">
    <location>
        <begin position="21"/>
        <end position="441"/>
    </location>
</feature>
<dbReference type="Proteomes" id="UP000291832">
    <property type="component" value="Unassembled WGS sequence"/>
</dbReference>
<dbReference type="PROSITE" id="PS51257">
    <property type="entry name" value="PROKAR_LIPOPROTEIN"/>
    <property type="match status" value="1"/>
</dbReference>
<dbReference type="AlphaFoldDB" id="A0A4Q7TT20"/>
<evidence type="ECO:0008006" key="5">
    <source>
        <dbReference type="Google" id="ProtNLM"/>
    </source>
</evidence>
<gene>
    <name evidence="3" type="ORF">EV139_2402</name>
</gene>